<dbReference type="GO" id="GO:0030897">
    <property type="term" value="C:HOPS complex"/>
    <property type="evidence" value="ECO:0007669"/>
    <property type="project" value="TreeGrafter"/>
</dbReference>
<gene>
    <name evidence="12" type="primary">VPS8</name>
</gene>
<accession>A0AAJ7T7X5</accession>
<evidence type="ECO:0000256" key="4">
    <source>
        <dbReference type="ARBA" id="ARBA00022771"/>
    </source>
</evidence>
<dbReference type="GO" id="GO:0034058">
    <property type="term" value="P:endosomal vesicle fusion"/>
    <property type="evidence" value="ECO:0007669"/>
    <property type="project" value="TreeGrafter"/>
</dbReference>
<dbReference type="InterPro" id="IPR013083">
    <property type="entry name" value="Znf_RING/FYVE/PHD"/>
</dbReference>
<evidence type="ECO:0000256" key="6">
    <source>
        <dbReference type="ARBA" id="ARBA00022927"/>
    </source>
</evidence>
<dbReference type="SUPFAM" id="SSF48371">
    <property type="entry name" value="ARM repeat"/>
    <property type="match status" value="1"/>
</dbReference>
<feature type="repeat" description="CHCR" evidence="8">
    <location>
        <begin position="950"/>
        <end position="1103"/>
    </location>
</feature>
<dbReference type="GO" id="GO:0005770">
    <property type="term" value="C:late endosome"/>
    <property type="evidence" value="ECO:0007669"/>
    <property type="project" value="TreeGrafter"/>
</dbReference>
<evidence type="ECO:0000313" key="12">
    <source>
        <dbReference type="RefSeq" id="XP_032812968.1"/>
    </source>
</evidence>
<feature type="compositionally biased region" description="Low complexity" evidence="9">
    <location>
        <begin position="1"/>
        <end position="13"/>
    </location>
</feature>
<dbReference type="PROSITE" id="PS50089">
    <property type="entry name" value="ZF_RING_2"/>
    <property type="match status" value="1"/>
</dbReference>
<evidence type="ECO:0000256" key="8">
    <source>
        <dbReference type="PROSITE-ProRule" id="PRU01006"/>
    </source>
</evidence>
<dbReference type="SMART" id="SM00184">
    <property type="entry name" value="RING"/>
    <property type="match status" value="1"/>
</dbReference>
<dbReference type="InterPro" id="IPR056939">
    <property type="entry name" value="Znf_RING_Vps8"/>
</dbReference>
<keyword evidence="2" id="KW-0813">Transport</keyword>
<name>A0AAJ7T7X5_PETMA</name>
<dbReference type="InterPro" id="IPR045111">
    <property type="entry name" value="Vps41/Vps8"/>
</dbReference>
<keyword evidence="11" id="KW-1185">Reference proteome</keyword>
<sequence length="1406" mass="156485">MSSAESSPSRCASLADLTDDIEELDDKEFDLPQVDTPPTLESILNEDDEEENPFQLDDPALFLADGSDACSVETSSLASTDSGDRPYSRKKKKAEQKKPFHGSVLKHVILKGVSSQIVSAADRVEAGLPTAMAVSNVIAVGTAHGLVLVYGRDPNQALKLCLGSTAIGAQYGAVSALGINRDCTRLLCGFAKGQITMWDLINGKLLRTITDAHPPGTAVLHIKFTDDPTLAICNDSGGSVFELAFKRVMGVRTCESRCLFSGAKGEVCCIQPLWFPTNLKEHPMSQHFLLAMASLTKILIVGLKPSLKVMLSVSYGKTNPASVPLMAWHFTLVNGSADPVLAFCRGSVVHFILASCRDSDNIHFSKQRELHLNYEPINLTWMNSRVLALLDDTETLHVVERANQEQLEALDIASLQLVYNSSHFKSLATGGNVSQALALVGEKACYQSICSFGGQVLYLGIKSVHVMSLRTWRERVDLLVRQERFPDALNLAWSFHQGSAKAVLGLPVNIAKRKLLVADKMTDMLMQYVMISMKKCPEPGKTQALEKHFQEVVPLCIEYCLLLGRTDLLFTQMYEQLGESSVARGVFLESLEPHVLGDRLTSITPQAMRDLILHYQGQARMATVEACILHMDITSLDLQQVISLCWSHGLYDAVIYIYNTGMNDYVTPIKEILKVVQNALRTGRQLPGDKVTAGNKLLVYLSCCLVGRAYPMGDIPKNLAPTVKKQVFEFVIKLHSDEAEVQEEVYPCVRTLLHFDTREFLNVLTLTFEDFRNDKQVVEYQQRIVDVLLQVMVEGKGFSPSQVGSLFTFLARQLAKPENTLFVNRHLFDQVLEFLCGADDDSRHAERQQALLELLQAGGTVHFDESKLLALAEKAKFYLVCEFMFEKKQMYDQIVMCYLKDEARREEVFNFVHNILSIPGYSEQEKALVHQKVMANIQELVSISPQKTADLVISDLSESLTGILALLEGHPRLLFGFLQCILETGETSPLSRDALSASSDVNERYIDLLCQFSPEKVLPFLRTSEQYRIDQAIKLVEEHGVSSALAYLLEKSNDVQRAFSIMLQILKEKLDLLMQSLGTASNQKAVDQRLLEGVQTALEDVTQLCQRNSGHLSAEEREGLWFPLLEVMMSPQREIKKMTSSVIAEELKNLTKQLLNSMMGFLTLPAILQRIIQDPIYGSGRFGEIKELVLGMLDTFSYEQTLLETTTGLLNQDLHWSLSQLRKAVCRGLHPRHDACGVCTQHYGRRQSPGQRVIIFGCGHVYHEDCLRGTGCHNAGEGQSNWSCYLCNASNRDGGVIANQAHARTTSLAQIRVASAKDEKKATTKASKKVPEVVMDPEQFRCFDELQKMNKGRSRIAILAELSKSHSDSEGASHRPLSMVSSPVGHESVFQNEHFQLRLDAPPPKD</sequence>
<evidence type="ECO:0000313" key="11">
    <source>
        <dbReference type="Proteomes" id="UP001318040"/>
    </source>
</evidence>
<comment type="similarity">
    <text evidence="1">Belongs to the VPS8 family.</text>
</comment>
<dbReference type="Proteomes" id="UP001318040">
    <property type="component" value="Chromosome 19"/>
</dbReference>
<dbReference type="PANTHER" id="PTHR12616:SF8">
    <property type="entry name" value="VACUOLAR PROTEIN SORTING-ASSOCIATED PROTEIN 8 HOMOLOG"/>
    <property type="match status" value="1"/>
</dbReference>
<keyword evidence="6" id="KW-0653">Protein transport</keyword>
<dbReference type="SUPFAM" id="SSF57850">
    <property type="entry name" value="RING/U-box"/>
    <property type="match status" value="1"/>
</dbReference>
<dbReference type="Pfam" id="PF23410">
    <property type="entry name" value="Beta-prop_VPS8"/>
    <property type="match status" value="1"/>
</dbReference>
<protein>
    <submittedName>
        <fullName evidence="12">Vacuolar protein sorting-associated protein 8 homolog isoform X1</fullName>
    </submittedName>
</protein>
<keyword evidence="4 7" id="KW-0863">Zinc-finger</keyword>
<keyword evidence="3" id="KW-0479">Metal-binding</keyword>
<dbReference type="PANTHER" id="PTHR12616">
    <property type="entry name" value="VACUOLAR PROTEIN SORTING VPS41"/>
    <property type="match status" value="1"/>
</dbReference>
<dbReference type="PROSITE" id="PS50236">
    <property type="entry name" value="CHCR"/>
    <property type="match status" value="1"/>
</dbReference>
<dbReference type="GO" id="GO:0006623">
    <property type="term" value="P:protein targeting to vacuole"/>
    <property type="evidence" value="ECO:0007669"/>
    <property type="project" value="InterPro"/>
</dbReference>
<dbReference type="Pfam" id="PF23556">
    <property type="entry name" value="TPR_Vps41"/>
    <property type="match status" value="1"/>
</dbReference>
<dbReference type="KEGG" id="pmrn:116943836"/>
<dbReference type="InterPro" id="IPR025941">
    <property type="entry name" value="Vps8_central_dom"/>
</dbReference>
<dbReference type="InterPro" id="IPR016024">
    <property type="entry name" value="ARM-type_fold"/>
</dbReference>
<evidence type="ECO:0000259" key="10">
    <source>
        <dbReference type="PROSITE" id="PS50089"/>
    </source>
</evidence>
<organism evidence="11 12">
    <name type="scientific">Petromyzon marinus</name>
    <name type="common">Sea lamprey</name>
    <dbReference type="NCBI Taxonomy" id="7757"/>
    <lineage>
        <taxon>Eukaryota</taxon>
        <taxon>Metazoa</taxon>
        <taxon>Chordata</taxon>
        <taxon>Craniata</taxon>
        <taxon>Vertebrata</taxon>
        <taxon>Cyclostomata</taxon>
        <taxon>Hyperoartia</taxon>
        <taxon>Petromyzontiformes</taxon>
        <taxon>Petromyzontidae</taxon>
        <taxon>Petromyzon</taxon>
    </lineage>
</organism>
<dbReference type="Gene3D" id="3.30.40.10">
    <property type="entry name" value="Zinc/RING finger domain, C3HC4 (zinc finger)"/>
    <property type="match status" value="1"/>
</dbReference>
<reference evidence="12" key="1">
    <citation type="submission" date="2025-08" db="UniProtKB">
        <authorList>
            <consortium name="RefSeq"/>
        </authorList>
    </citation>
    <scope>IDENTIFICATION</scope>
    <source>
        <tissue evidence="12">Sperm</tissue>
    </source>
</reference>
<dbReference type="InterPro" id="IPR001841">
    <property type="entry name" value="Znf_RING"/>
</dbReference>
<evidence type="ECO:0000256" key="7">
    <source>
        <dbReference type="PROSITE-ProRule" id="PRU00175"/>
    </source>
</evidence>
<evidence type="ECO:0000256" key="3">
    <source>
        <dbReference type="ARBA" id="ARBA00022723"/>
    </source>
</evidence>
<feature type="region of interest" description="Disordered" evidence="9">
    <location>
        <begin position="1"/>
        <end position="56"/>
    </location>
</feature>
<dbReference type="CDD" id="cd16687">
    <property type="entry name" value="RING-H2_Vps8"/>
    <property type="match status" value="1"/>
</dbReference>
<dbReference type="InterPro" id="IPR015943">
    <property type="entry name" value="WD40/YVTN_repeat-like_dom_sf"/>
</dbReference>
<dbReference type="GO" id="GO:0005769">
    <property type="term" value="C:early endosome"/>
    <property type="evidence" value="ECO:0007669"/>
    <property type="project" value="TreeGrafter"/>
</dbReference>
<feature type="compositionally biased region" description="Acidic residues" evidence="9">
    <location>
        <begin position="17"/>
        <end position="28"/>
    </location>
</feature>
<evidence type="ECO:0000256" key="2">
    <source>
        <dbReference type="ARBA" id="ARBA00022448"/>
    </source>
</evidence>
<dbReference type="GO" id="GO:0008270">
    <property type="term" value="F:zinc ion binding"/>
    <property type="evidence" value="ECO:0007669"/>
    <property type="project" value="UniProtKB-KW"/>
</dbReference>
<feature type="domain" description="RING-type" evidence="10">
    <location>
        <begin position="1236"/>
        <end position="1288"/>
    </location>
</feature>
<dbReference type="InterPro" id="IPR036322">
    <property type="entry name" value="WD40_repeat_dom_sf"/>
</dbReference>
<dbReference type="FunFam" id="2.130.10.10:FF:000851">
    <property type="entry name" value="VPS8 subunit of CORVET complex"/>
    <property type="match status" value="1"/>
</dbReference>
<feature type="region of interest" description="Disordered" evidence="9">
    <location>
        <begin position="73"/>
        <end position="96"/>
    </location>
</feature>
<dbReference type="Pfam" id="PF12816">
    <property type="entry name" value="TPR_Vps8"/>
    <property type="match status" value="1"/>
</dbReference>
<keyword evidence="5" id="KW-0862">Zinc</keyword>
<dbReference type="InterPro" id="IPR000547">
    <property type="entry name" value="Clathrin_H-chain/VPS_repeat"/>
</dbReference>
<evidence type="ECO:0000256" key="5">
    <source>
        <dbReference type="ARBA" id="ARBA00022833"/>
    </source>
</evidence>
<dbReference type="RefSeq" id="XP_032812968.1">
    <property type="nucleotide sequence ID" value="XM_032957077.1"/>
</dbReference>
<evidence type="ECO:0000256" key="1">
    <source>
        <dbReference type="ARBA" id="ARBA00009422"/>
    </source>
</evidence>
<dbReference type="CTD" id="23355"/>
<dbReference type="GO" id="GO:0033263">
    <property type="term" value="C:CORVET complex"/>
    <property type="evidence" value="ECO:0007669"/>
    <property type="project" value="TreeGrafter"/>
</dbReference>
<dbReference type="Pfam" id="PF23412">
    <property type="entry name" value="zf_RING_Vps8"/>
    <property type="match status" value="1"/>
</dbReference>
<dbReference type="Gene3D" id="2.130.10.10">
    <property type="entry name" value="YVTN repeat-like/Quinoprotein amine dehydrogenase"/>
    <property type="match status" value="1"/>
</dbReference>
<dbReference type="SUPFAM" id="SSF50978">
    <property type="entry name" value="WD40 repeat-like"/>
    <property type="match status" value="1"/>
</dbReference>
<proteinExistence type="inferred from homology"/>
<evidence type="ECO:0000256" key="9">
    <source>
        <dbReference type="SAM" id="MobiDB-lite"/>
    </source>
</evidence>